<keyword evidence="6 7" id="KW-0456">Lyase</keyword>
<evidence type="ECO:0000256" key="2">
    <source>
        <dbReference type="ARBA" id="ARBA00001911"/>
    </source>
</evidence>
<evidence type="ECO:0000259" key="8">
    <source>
        <dbReference type="Pfam" id="PF16363"/>
    </source>
</evidence>
<reference evidence="9" key="1">
    <citation type="journal article" date="2013" name="Int. J. Syst. Evol. Microbiol.">
        <title>Aestuariibaculum suncheonense gen. nov., sp. nov., a marine bacterium of the family Flavobacteriaceae isolated from a tidal flat and emended descriptions of the genera Gaetbulibacter and Tamlana.</title>
        <authorList>
            <person name="Jeong S.H."/>
            <person name="Park M.S."/>
            <person name="Jin H.M."/>
            <person name="Lee K."/>
            <person name="Park W."/>
            <person name="Jeon C.O."/>
        </authorList>
    </citation>
    <scope>NUCLEOTIDE SEQUENCE</scope>
    <source>
        <strain evidence="9">SC17</strain>
    </source>
</reference>
<reference evidence="9" key="2">
    <citation type="submission" date="2020-09" db="EMBL/GenBank/DDBJ databases">
        <authorList>
            <person name="Wu Z."/>
        </authorList>
    </citation>
    <scope>NUCLEOTIDE SEQUENCE</scope>
    <source>
        <strain evidence="9">SC17</strain>
    </source>
</reference>
<gene>
    <name evidence="9" type="primary">rfbB</name>
    <name evidence="9" type="ORF">ICJ84_14715</name>
</gene>
<proteinExistence type="inferred from homology"/>
<keyword evidence="5" id="KW-0520">NAD</keyword>
<sequence>MNVLITGGAGFIGSHVVRLFVEKYPDYNIYNLDALTYAGNLENLKDIEGFPNYTFIKGDINDSGFINQLFQDYQFDAVIHLAAESHVDRSISDPLAFVKTNIIGTVNLLNAAKETWADNLENKLFYHISTDEVYGTLGEGLFKETTAYDPNSPYSASKASSDHFVRAYGETYGLPHIITNCSNNYGQNQFPEKLIPLFINNIINNKSLPVYGDGNYTRDWLYVKDHALAIDLVFHKGEHGETYNIGGFNEWKNIDLVKVLCAQMDKKLSRPVGTSEELITYVKDRPGHDLRYAIDASKINTELGWKPSVTFEEGLEITIDWYLKNEKWLNNVTSGEYKNYYKKQYS</sequence>
<dbReference type="NCBIfam" id="TIGR01181">
    <property type="entry name" value="dTDP_gluc_dehyt"/>
    <property type="match status" value="1"/>
</dbReference>
<dbReference type="EMBL" id="JACVXC010000007">
    <property type="protein sequence ID" value="MBD0836687.1"/>
    <property type="molecule type" value="Genomic_DNA"/>
</dbReference>
<comment type="caution">
    <text evidence="9">The sequence shown here is derived from an EMBL/GenBank/DDBJ whole genome shotgun (WGS) entry which is preliminary data.</text>
</comment>
<dbReference type="Gene3D" id="3.90.25.10">
    <property type="entry name" value="UDP-galactose 4-epimerase, domain 1"/>
    <property type="match status" value="1"/>
</dbReference>
<dbReference type="Pfam" id="PF16363">
    <property type="entry name" value="GDP_Man_Dehyd"/>
    <property type="match status" value="1"/>
</dbReference>
<dbReference type="EC" id="4.2.1.46" evidence="4 7"/>
<feature type="domain" description="NAD(P)-binding" evidence="8">
    <location>
        <begin position="4"/>
        <end position="317"/>
    </location>
</feature>
<evidence type="ECO:0000313" key="10">
    <source>
        <dbReference type="Proteomes" id="UP000602057"/>
    </source>
</evidence>
<dbReference type="InterPro" id="IPR036291">
    <property type="entry name" value="NAD(P)-bd_dom_sf"/>
</dbReference>
<comment type="cofactor">
    <cofactor evidence="2 7">
        <name>NAD(+)</name>
        <dbReference type="ChEBI" id="CHEBI:57540"/>
    </cofactor>
</comment>
<comment type="catalytic activity">
    <reaction evidence="1 7">
        <text>dTDP-alpha-D-glucose = dTDP-4-dehydro-6-deoxy-alpha-D-glucose + H2O</text>
        <dbReference type="Rhea" id="RHEA:17221"/>
        <dbReference type="ChEBI" id="CHEBI:15377"/>
        <dbReference type="ChEBI" id="CHEBI:57477"/>
        <dbReference type="ChEBI" id="CHEBI:57649"/>
        <dbReference type="EC" id="4.2.1.46"/>
    </reaction>
</comment>
<comment type="similarity">
    <text evidence="3 7">Belongs to the NAD(P)-dependent epimerase/dehydratase family. dTDP-glucose dehydratase subfamily.</text>
</comment>
<dbReference type="AlphaFoldDB" id="A0A8J6UD46"/>
<accession>A0A8J6UD46</accession>
<dbReference type="InterPro" id="IPR005888">
    <property type="entry name" value="dTDP_Gluc_deHydtase"/>
</dbReference>
<dbReference type="FunFam" id="3.40.50.720:FF:000304">
    <property type="entry name" value="UDP-glucose 4,6-dehydratase"/>
    <property type="match status" value="1"/>
</dbReference>
<evidence type="ECO:0000256" key="1">
    <source>
        <dbReference type="ARBA" id="ARBA00001539"/>
    </source>
</evidence>
<organism evidence="9 10">
    <name type="scientific">Aestuariibaculum suncheonense</name>
    <dbReference type="NCBI Taxonomy" id="1028745"/>
    <lineage>
        <taxon>Bacteria</taxon>
        <taxon>Pseudomonadati</taxon>
        <taxon>Bacteroidota</taxon>
        <taxon>Flavobacteriia</taxon>
        <taxon>Flavobacteriales</taxon>
        <taxon>Flavobacteriaceae</taxon>
    </lineage>
</organism>
<dbReference type="Proteomes" id="UP000602057">
    <property type="component" value="Unassembled WGS sequence"/>
</dbReference>
<evidence type="ECO:0000256" key="7">
    <source>
        <dbReference type="RuleBase" id="RU004473"/>
    </source>
</evidence>
<evidence type="ECO:0000256" key="4">
    <source>
        <dbReference type="ARBA" id="ARBA00011990"/>
    </source>
</evidence>
<evidence type="ECO:0000256" key="6">
    <source>
        <dbReference type="ARBA" id="ARBA00023239"/>
    </source>
</evidence>
<name>A0A8J6UD46_9FLAO</name>
<protein>
    <recommendedName>
        <fullName evidence="4 7">dTDP-glucose 4,6-dehydratase</fullName>
        <ecNumber evidence="4 7">4.2.1.46</ecNumber>
    </recommendedName>
</protein>
<keyword evidence="10" id="KW-1185">Reference proteome</keyword>
<dbReference type="InterPro" id="IPR016040">
    <property type="entry name" value="NAD(P)-bd_dom"/>
</dbReference>
<evidence type="ECO:0000256" key="3">
    <source>
        <dbReference type="ARBA" id="ARBA00008178"/>
    </source>
</evidence>
<dbReference type="SUPFAM" id="SSF51735">
    <property type="entry name" value="NAD(P)-binding Rossmann-fold domains"/>
    <property type="match status" value="1"/>
</dbReference>
<dbReference type="GO" id="GO:0008460">
    <property type="term" value="F:dTDP-glucose 4,6-dehydratase activity"/>
    <property type="evidence" value="ECO:0007669"/>
    <property type="project" value="UniProtKB-EC"/>
</dbReference>
<dbReference type="GO" id="GO:0009225">
    <property type="term" value="P:nucleotide-sugar metabolic process"/>
    <property type="evidence" value="ECO:0007669"/>
    <property type="project" value="InterPro"/>
</dbReference>
<dbReference type="CDD" id="cd05246">
    <property type="entry name" value="dTDP_GD_SDR_e"/>
    <property type="match status" value="1"/>
</dbReference>
<dbReference type="RefSeq" id="WP_188217184.1">
    <property type="nucleotide sequence ID" value="NZ_BAABGH010000017.1"/>
</dbReference>
<dbReference type="PANTHER" id="PTHR43000">
    <property type="entry name" value="DTDP-D-GLUCOSE 4,6-DEHYDRATASE-RELATED"/>
    <property type="match status" value="1"/>
</dbReference>
<dbReference type="Gene3D" id="3.40.50.720">
    <property type="entry name" value="NAD(P)-binding Rossmann-like Domain"/>
    <property type="match status" value="1"/>
</dbReference>
<evidence type="ECO:0000256" key="5">
    <source>
        <dbReference type="ARBA" id="ARBA00023027"/>
    </source>
</evidence>
<evidence type="ECO:0000313" key="9">
    <source>
        <dbReference type="EMBL" id="MBD0836687.1"/>
    </source>
</evidence>